<comment type="function">
    <text evidence="12">Structural component of the gap junctions.</text>
</comment>
<dbReference type="Proteomes" id="UP001652700">
    <property type="component" value="Unplaced"/>
</dbReference>
<evidence type="ECO:0000256" key="9">
    <source>
        <dbReference type="ARBA" id="ARBA00023065"/>
    </source>
</evidence>
<evidence type="ECO:0000256" key="12">
    <source>
        <dbReference type="RuleBase" id="RU010713"/>
    </source>
</evidence>
<dbReference type="PRINTS" id="PR01262">
    <property type="entry name" value="INNEXIN"/>
</dbReference>
<dbReference type="GO" id="GO:0034220">
    <property type="term" value="P:monoatomic ion transmembrane transport"/>
    <property type="evidence" value="ECO:0007669"/>
    <property type="project" value="UniProtKB-KW"/>
</dbReference>
<keyword evidence="3 12" id="KW-0813">Transport</keyword>
<keyword evidence="5 12" id="KW-0812">Transmembrane</keyword>
<feature type="transmembrane region" description="Helical" evidence="12">
    <location>
        <begin position="110"/>
        <end position="132"/>
    </location>
</feature>
<dbReference type="GO" id="GO:0007602">
    <property type="term" value="P:phototransduction"/>
    <property type="evidence" value="ECO:0007669"/>
    <property type="project" value="TreeGrafter"/>
</dbReference>
<dbReference type="RefSeq" id="XP_028147977.1">
    <property type="nucleotide sequence ID" value="XM_028292176.1"/>
</dbReference>
<reference evidence="13" key="2">
    <citation type="submission" date="2025-05" db="UniProtKB">
        <authorList>
            <consortium name="EnsemblMetazoa"/>
        </authorList>
    </citation>
    <scope>IDENTIFICATION</scope>
</reference>
<evidence type="ECO:0000256" key="1">
    <source>
        <dbReference type="ARBA" id="ARBA00004610"/>
    </source>
</evidence>
<dbReference type="EnsemblMetazoa" id="XM_050642045.1">
    <property type="protein sequence ID" value="XP_050498002.1"/>
    <property type="gene ID" value="LOC126879101"/>
</dbReference>
<gene>
    <name evidence="15" type="primary">LOC114341384</name>
    <name evidence="12" type="synonym">inx</name>
</gene>
<keyword evidence="10 12" id="KW-0472">Membrane</keyword>
<dbReference type="GO" id="GO:0005886">
    <property type="term" value="C:plasma membrane"/>
    <property type="evidence" value="ECO:0007669"/>
    <property type="project" value="UniProtKB-SubCell"/>
</dbReference>
<keyword evidence="4" id="KW-1003">Cell membrane</keyword>
<comment type="similarity">
    <text evidence="12">Belongs to the pannexin family.</text>
</comment>
<dbReference type="InParanoid" id="A0A6P7GPK6"/>
<evidence type="ECO:0000256" key="5">
    <source>
        <dbReference type="ARBA" id="ARBA00022692"/>
    </source>
</evidence>
<sequence length="360" mass="41939">MIDIFRSIQTLIKLGTVHTDNNVFKLHYKITVVLLAGFSILLTSKQYFGEPIDCDVEQRKETIDTFCWIHGTFIVNENLGDSRVPGLGIISKAHEPGSNGKDSPTNSQNYYQWICLIFGFQAVLFYLPRYLWKACEAGRLKELVGEFGGPLVSDKWNQMERDKLLANFLGSTHIHNMYTFRYCFCEVLNMLNVIANIYFMDWLVTGEFAGYGIHHATYKTVNPMDRVFPKIAKCTYYKYGPSGDVQLLDALCILPLNVLNEKVFLILWYWFYILLFFSVLCVVYRGLFVCLPSFRTYLLRAQTRKTDRKKAKFIIEKISYGDFFVLYKFGKNVNPTLYKDIVNSLYEQLLSRYPYRVQDL</sequence>
<evidence type="ECO:0000313" key="13">
    <source>
        <dbReference type="EnsemblMetazoa" id="XP_050498002.1"/>
    </source>
</evidence>
<evidence type="ECO:0000256" key="6">
    <source>
        <dbReference type="ARBA" id="ARBA00022868"/>
    </source>
</evidence>
<dbReference type="PANTHER" id="PTHR11893">
    <property type="entry name" value="INNEXIN"/>
    <property type="match status" value="1"/>
</dbReference>
<evidence type="ECO:0000313" key="15">
    <source>
        <dbReference type="RefSeq" id="XP_028147977.1"/>
    </source>
</evidence>
<dbReference type="InterPro" id="IPR000990">
    <property type="entry name" value="Innexin"/>
</dbReference>
<dbReference type="AlphaFoldDB" id="A0A6P7GPK6"/>
<evidence type="ECO:0000256" key="10">
    <source>
        <dbReference type="ARBA" id="ARBA00023136"/>
    </source>
</evidence>
<comment type="subcellular location">
    <subcellularLocation>
        <location evidence="1">Cell junction</location>
        <location evidence="1">Gap junction</location>
    </subcellularLocation>
    <subcellularLocation>
        <location evidence="2 12">Cell membrane</location>
        <topology evidence="2 12">Multi-pass membrane protein</topology>
    </subcellularLocation>
</comment>
<evidence type="ECO:0000313" key="14">
    <source>
        <dbReference type="Proteomes" id="UP001652700"/>
    </source>
</evidence>
<dbReference type="GO" id="GO:0005243">
    <property type="term" value="F:gap junction channel activity"/>
    <property type="evidence" value="ECO:0007669"/>
    <property type="project" value="TreeGrafter"/>
</dbReference>
<evidence type="ECO:0000256" key="11">
    <source>
        <dbReference type="ARBA" id="ARBA00023303"/>
    </source>
</evidence>
<comment type="caution">
    <text evidence="12">Lacks conserved residue(s) required for the propagation of feature annotation.</text>
</comment>
<evidence type="ECO:0000256" key="3">
    <source>
        <dbReference type="ARBA" id="ARBA00022448"/>
    </source>
</evidence>
<proteinExistence type="inferred from homology"/>
<organism evidence="15">
    <name type="scientific">Diabrotica virgifera virgifera</name>
    <name type="common">western corn rootworm</name>
    <dbReference type="NCBI Taxonomy" id="50390"/>
    <lineage>
        <taxon>Eukaryota</taxon>
        <taxon>Metazoa</taxon>
        <taxon>Ecdysozoa</taxon>
        <taxon>Arthropoda</taxon>
        <taxon>Hexapoda</taxon>
        <taxon>Insecta</taxon>
        <taxon>Pterygota</taxon>
        <taxon>Neoptera</taxon>
        <taxon>Endopterygota</taxon>
        <taxon>Coleoptera</taxon>
        <taxon>Polyphaga</taxon>
        <taxon>Cucujiformia</taxon>
        <taxon>Chrysomeloidea</taxon>
        <taxon>Chrysomelidae</taxon>
        <taxon>Galerucinae</taxon>
        <taxon>Diabroticina</taxon>
        <taxon>Diabroticites</taxon>
        <taxon>Diabrotica</taxon>
    </lineage>
</organism>
<accession>A0A6P7GPK6</accession>
<keyword evidence="11 12" id="KW-0407">Ion channel</keyword>
<keyword evidence="8 12" id="KW-1133">Transmembrane helix</keyword>
<name>A0A6P7GPK6_DIAVI</name>
<evidence type="ECO:0000256" key="2">
    <source>
        <dbReference type="ARBA" id="ARBA00004651"/>
    </source>
</evidence>
<dbReference type="GO" id="GO:0005921">
    <property type="term" value="C:gap junction"/>
    <property type="evidence" value="ECO:0007669"/>
    <property type="project" value="UniProtKB-SubCell"/>
</dbReference>
<evidence type="ECO:0000256" key="8">
    <source>
        <dbReference type="ARBA" id="ARBA00022989"/>
    </source>
</evidence>
<keyword evidence="9 12" id="KW-0406">Ion transport</keyword>
<dbReference type="PROSITE" id="PS51013">
    <property type="entry name" value="PANNEXIN"/>
    <property type="match status" value="1"/>
</dbReference>
<reference evidence="15" key="1">
    <citation type="submission" date="2025-04" db="UniProtKB">
        <authorList>
            <consortium name="RefSeq"/>
        </authorList>
    </citation>
    <scope>IDENTIFICATION</scope>
    <source>
        <tissue evidence="15">Whole insect</tissue>
    </source>
</reference>
<protein>
    <recommendedName>
        <fullName evidence="12">Innexin</fullName>
    </recommendedName>
</protein>
<evidence type="ECO:0000256" key="4">
    <source>
        <dbReference type="ARBA" id="ARBA00022475"/>
    </source>
</evidence>
<evidence type="ECO:0000256" key="7">
    <source>
        <dbReference type="ARBA" id="ARBA00022949"/>
    </source>
</evidence>
<feature type="transmembrane region" description="Helical" evidence="12">
    <location>
        <begin position="269"/>
        <end position="294"/>
    </location>
</feature>
<keyword evidence="14" id="KW-1185">Reference proteome</keyword>
<dbReference type="PANTHER" id="PTHR11893:SF41">
    <property type="entry name" value="INNEXIN INX2"/>
    <property type="match status" value="1"/>
</dbReference>
<keyword evidence="7" id="KW-0965">Cell junction</keyword>
<dbReference type="OrthoDB" id="5867527at2759"/>
<keyword evidence="6" id="KW-0303">Gap junction</keyword>
<dbReference type="Pfam" id="PF00876">
    <property type="entry name" value="Innexin"/>
    <property type="match status" value="1"/>
</dbReference>
<feature type="transmembrane region" description="Helical" evidence="12">
    <location>
        <begin position="179"/>
        <end position="199"/>
    </location>
</feature>